<dbReference type="Proteomes" id="UP000011081">
    <property type="component" value="Unassembled WGS sequence"/>
</dbReference>
<dbReference type="InParanoid" id="L2GVT4"/>
<evidence type="ECO:0000313" key="3">
    <source>
        <dbReference type="EMBL" id="ELA47225.1"/>
    </source>
</evidence>
<keyword evidence="4" id="KW-1185">Reference proteome</keyword>
<dbReference type="OrthoDB" id="187617at2759"/>
<feature type="region of interest" description="Disordered" evidence="1">
    <location>
        <begin position="210"/>
        <end position="253"/>
    </location>
</feature>
<dbReference type="SUPFAM" id="SSF51045">
    <property type="entry name" value="WW domain"/>
    <property type="match status" value="1"/>
</dbReference>
<accession>L2GVT4</accession>
<dbReference type="Gene3D" id="2.20.70.10">
    <property type="match status" value="1"/>
</dbReference>
<reference evidence="4" key="1">
    <citation type="submission" date="2011-03" db="EMBL/GenBank/DDBJ databases">
        <title>The genome sequence of Vavraia culicis strain floridensis.</title>
        <authorList>
            <consortium name="The Broad Institute Genome Sequencing Platform"/>
            <person name="Cuomo C."/>
            <person name="Becnel J."/>
            <person name="Sanscrainte N."/>
            <person name="Young S.K."/>
            <person name="Zeng Q."/>
            <person name="Gargeya S."/>
            <person name="Fitzgerald M."/>
            <person name="Haas B."/>
            <person name="Abouelleil A."/>
            <person name="Alvarado L."/>
            <person name="Arachchi H.M."/>
            <person name="Berlin A."/>
            <person name="Chapman S.B."/>
            <person name="Gearin G."/>
            <person name="Goldberg J."/>
            <person name="Griggs A."/>
            <person name="Gujja S."/>
            <person name="Hansen M."/>
            <person name="Heiman D."/>
            <person name="Howarth C."/>
            <person name="Larimer J."/>
            <person name="Lui A."/>
            <person name="MacDonald P.J.P."/>
            <person name="McCowen C."/>
            <person name="Montmayeur A."/>
            <person name="Murphy C."/>
            <person name="Neiman D."/>
            <person name="Pearson M."/>
            <person name="Priest M."/>
            <person name="Roberts A."/>
            <person name="Saif S."/>
            <person name="Shea T."/>
            <person name="Sisk P."/>
            <person name="Stolte C."/>
            <person name="Sykes S."/>
            <person name="Wortman J."/>
            <person name="Nusbaum C."/>
            <person name="Birren B."/>
        </authorList>
    </citation>
    <scope>NUCLEOTIDE SEQUENCE [LARGE SCALE GENOMIC DNA]</scope>
    <source>
        <strain evidence="4">floridensis</strain>
    </source>
</reference>
<organism evidence="3 4">
    <name type="scientific">Vavraia culicis (isolate floridensis)</name>
    <name type="common">Microsporidian parasite</name>
    <dbReference type="NCBI Taxonomy" id="948595"/>
    <lineage>
        <taxon>Eukaryota</taxon>
        <taxon>Fungi</taxon>
        <taxon>Fungi incertae sedis</taxon>
        <taxon>Microsporidia</taxon>
        <taxon>Pleistophoridae</taxon>
        <taxon>Vavraia</taxon>
    </lineage>
</organism>
<evidence type="ECO:0000256" key="1">
    <source>
        <dbReference type="SAM" id="MobiDB-lite"/>
    </source>
</evidence>
<evidence type="ECO:0000313" key="4">
    <source>
        <dbReference type="Proteomes" id="UP000011081"/>
    </source>
</evidence>
<dbReference type="EMBL" id="GL877422">
    <property type="protein sequence ID" value="ELA47225.1"/>
    <property type="molecule type" value="Genomic_DNA"/>
</dbReference>
<protein>
    <recommendedName>
        <fullName evidence="2">WW domain-containing protein</fullName>
    </recommendedName>
</protein>
<dbReference type="RefSeq" id="XP_008074343.1">
    <property type="nucleotide sequence ID" value="XM_008076152.1"/>
</dbReference>
<dbReference type="AlphaFoldDB" id="L2GVT4"/>
<gene>
    <name evidence="3" type="ORF">VCUG_01325</name>
</gene>
<sequence>MEPKKFRSMRCEPNNLNPYKVYYTDTGKPFYYNAHTNKSYWIMPKDDRKYFSSGDMQTISTLGNYLRLDKKDKKLFFDLMEQCGVQEGATVEDYADKLNDNILYNAYGDLKETFLNEFIRYKKEMIIREENKNSESAMIYLLKKYLYSDYDASYDYKVTMNFLFHNNFYKDAERRREFYTNFLVNRFMYYYKLKPGRTDEFAVLNEENRTKRRKGNNGHSSCLRKSDVENKSTYDENKTEKNDESKVNKHEKYSSASVSIDQCELGECNTNQAKKFEKKHPDHASNNKSKEDIQGETRAEKDILIYFESSEQYNRLNTKEILTKQLNISYEDYNRLENFVLSKMDATKGFVDIKNDQFVEQFDDIAVLLIYRKLYVSHFKLNNLADGAENTNLMKTYRIKLKNLINKMYVNGSVYYKMEYEPFLKLVKNDLVVRILMLGGSAVKEEFDDFIRMNLERLGMYENDFTPETKKRLNNIDRRAMETYFNNKDDDELEEGEIKL</sequence>
<dbReference type="InterPro" id="IPR036020">
    <property type="entry name" value="WW_dom_sf"/>
</dbReference>
<dbReference type="GeneID" id="19879204"/>
<proteinExistence type="predicted"/>
<dbReference type="VEuPathDB" id="MicrosporidiaDB:VCUG_01325"/>
<dbReference type="HOGENOM" id="CLU_545364_0_0_1"/>
<evidence type="ECO:0000259" key="2">
    <source>
        <dbReference type="PROSITE" id="PS50020"/>
    </source>
</evidence>
<dbReference type="CDD" id="cd00201">
    <property type="entry name" value="WW"/>
    <property type="match status" value="1"/>
</dbReference>
<feature type="compositionally biased region" description="Basic and acidic residues" evidence="1">
    <location>
        <begin position="224"/>
        <end position="253"/>
    </location>
</feature>
<dbReference type="PROSITE" id="PS50020">
    <property type="entry name" value="WW_DOMAIN_2"/>
    <property type="match status" value="1"/>
</dbReference>
<feature type="domain" description="WW" evidence="2">
    <location>
        <begin position="17"/>
        <end position="46"/>
    </location>
</feature>
<name>L2GVT4_VAVCU</name>
<dbReference type="InterPro" id="IPR001202">
    <property type="entry name" value="WW_dom"/>
</dbReference>